<protein>
    <submittedName>
        <fullName evidence="1">Uncharacterized protein</fullName>
    </submittedName>
</protein>
<dbReference type="InParanoid" id="A0A212ESH2"/>
<name>A0A212ESH2_DANPL</name>
<gene>
    <name evidence="1" type="ORF">KGM_216012</name>
</gene>
<evidence type="ECO:0000313" key="2">
    <source>
        <dbReference type="Proteomes" id="UP000007151"/>
    </source>
</evidence>
<proteinExistence type="predicted"/>
<reference evidence="1 2" key="1">
    <citation type="journal article" date="2011" name="Cell">
        <title>The monarch butterfly genome yields insights into long-distance migration.</title>
        <authorList>
            <person name="Zhan S."/>
            <person name="Merlin C."/>
            <person name="Boore J.L."/>
            <person name="Reppert S.M."/>
        </authorList>
    </citation>
    <scope>NUCLEOTIDE SEQUENCE [LARGE SCALE GENOMIC DNA]</scope>
    <source>
        <strain evidence="1">F-2</strain>
    </source>
</reference>
<comment type="caution">
    <text evidence="1">The sequence shown here is derived from an EMBL/GenBank/DDBJ whole genome shotgun (WGS) entry which is preliminary data.</text>
</comment>
<dbReference type="KEGG" id="dpl:KGM_216012"/>
<dbReference type="EMBL" id="AGBW02012794">
    <property type="protein sequence ID" value="OWR44427.1"/>
    <property type="molecule type" value="Genomic_DNA"/>
</dbReference>
<keyword evidence="2" id="KW-1185">Reference proteome</keyword>
<sequence length="38" mass="4221">MEACGVHSMTVNYTMIEYVRGEPELKGLIVIHPSVTTN</sequence>
<dbReference type="AlphaFoldDB" id="A0A212ESH2"/>
<evidence type="ECO:0000313" key="1">
    <source>
        <dbReference type="EMBL" id="OWR44427.1"/>
    </source>
</evidence>
<organism evidence="1 2">
    <name type="scientific">Danaus plexippus plexippus</name>
    <dbReference type="NCBI Taxonomy" id="278856"/>
    <lineage>
        <taxon>Eukaryota</taxon>
        <taxon>Metazoa</taxon>
        <taxon>Ecdysozoa</taxon>
        <taxon>Arthropoda</taxon>
        <taxon>Hexapoda</taxon>
        <taxon>Insecta</taxon>
        <taxon>Pterygota</taxon>
        <taxon>Neoptera</taxon>
        <taxon>Endopterygota</taxon>
        <taxon>Lepidoptera</taxon>
        <taxon>Glossata</taxon>
        <taxon>Ditrysia</taxon>
        <taxon>Papilionoidea</taxon>
        <taxon>Nymphalidae</taxon>
        <taxon>Danainae</taxon>
        <taxon>Danaini</taxon>
        <taxon>Danaina</taxon>
        <taxon>Danaus</taxon>
        <taxon>Danaus</taxon>
    </lineage>
</organism>
<accession>A0A212ESH2</accession>
<dbReference type="Proteomes" id="UP000007151">
    <property type="component" value="Unassembled WGS sequence"/>
</dbReference>